<organism evidence="4 5">
    <name type="scientific">Diversispora eburnea</name>
    <dbReference type="NCBI Taxonomy" id="1213867"/>
    <lineage>
        <taxon>Eukaryota</taxon>
        <taxon>Fungi</taxon>
        <taxon>Fungi incertae sedis</taxon>
        <taxon>Mucoromycota</taxon>
        <taxon>Glomeromycotina</taxon>
        <taxon>Glomeromycetes</taxon>
        <taxon>Diversisporales</taxon>
        <taxon>Diversisporaceae</taxon>
        <taxon>Diversispora</taxon>
    </lineage>
</organism>
<dbReference type="AlphaFoldDB" id="A0A9N9FUB7"/>
<gene>
    <name evidence="4" type="ORF">DEBURN_LOCUS7676</name>
</gene>
<feature type="region of interest" description="Disordered" evidence="3">
    <location>
        <begin position="192"/>
        <end position="213"/>
    </location>
</feature>
<proteinExistence type="inferred from homology"/>
<evidence type="ECO:0000313" key="5">
    <source>
        <dbReference type="Proteomes" id="UP000789706"/>
    </source>
</evidence>
<keyword evidence="5" id="KW-1185">Reference proteome</keyword>
<evidence type="ECO:0000256" key="3">
    <source>
        <dbReference type="SAM" id="MobiDB-lite"/>
    </source>
</evidence>
<evidence type="ECO:0000256" key="2">
    <source>
        <dbReference type="RuleBase" id="RU003876"/>
    </source>
</evidence>
<protein>
    <submittedName>
        <fullName evidence="4">6157_t:CDS:1</fullName>
    </submittedName>
</protein>
<dbReference type="InterPro" id="IPR002164">
    <property type="entry name" value="NAP_family"/>
</dbReference>
<dbReference type="EMBL" id="CAJVPK010000971">
    <property type="protein sequence ID" value="CAG8562846.1"/>
    <property type="molecule type" value="Genomic_DNA"/>
</dbReference>
<dbReference type="Gene3D" id="3.30.1120.90">
    <property type="entry name" value="Nucleosome assembly protein"/>
    <property type="match status" value="1"/>
</dbReference>
<comment type="caution">
    <text evidence="4">The sequence shown here is derived from an EMBL/GenBank/DDBJ whole genome shotgun (WGS) entry which is preliminary data.</text>
</comment>
<dbReference type="OrthoDB" id="19419at2759"/>
<dbReference type="InterPro" id="IPR037231">
    <property type="entry name" value="NAP-like_sf"/>
</dbReference>
<dbReference type="GO" id="GO:0006334">
    <property type="term" value="P:nucleosome assembly"/>
    <property type="evidence" value="ECO:0007669"/>
    <property type="project" value="InterPro"/>
</dbReference>
<dbReference type="GO" id="GO:0005634">
    <property type="term" value="C:nucleus"/>
    <property type="evidence" value="ECO:0007669"/>
    <property type="project" value="InterPro"/>
</dbReference>
<accession>A0A9N9FUB7</accession>
<dbReference type="SUPFAM" id="SSF143113">
    <property type="entry name" value="NAP-like"/>
    <property type="match status" value="1"/>
</dbReference>
<sequence>MTSNSTLAANGEVEPINDEILDEMKSIDKEFELAELELARQKVKLYAPICEKRRKIIERIPKFWTNVFLRHRIIAQYLDYEDYELIVERDEENVENFKIIVKFSKNSYFTNTDITKEFSVDGNGIKCIKTSEVNWYEGKDFTKKRKNYETDPSLIKWLTENVTDDVSWELGKVIRDDLYFHAWMHYNEDIDDDEGDIGDLEDDIEEGEEEDEADLENYLANFDAEEFGQPPSSKRAKTE</sequence>
<comment type="similarity">
    <text evidence="1 2">Belongs to the nucleosome assembly protein (NAP) family.</text>
</comment>
<name>A0A9N9FUB7_9GLOM</name>
<dbReference type="PANTHER" id="PTHR11875">
    <property type="entry name" value="TESTIS-SPECIFIC Y-ENCODED PROTEIN"/>
    <property type="match status" value="1"/>
</dbReference>
<dbReference type="Proteomes" id="UP000789706">
    <property type="component" value="Unassembled WGS sequence"/>
</dbReference>
<dbReference type="Pfam" id="PF00956">
    <property type="entry name" value="NAP"/>
    <property type="match status" value="1"/>
</dbReference>
<reference evidence="4" key="1">
    <citation type="submission" date="2021-06" db="EMBL/GenBank/DDBJ databases">
        <authorList>
            <person name="Kallberg Y."/>
            <person name="Tangrot J."/>
            <person name="Rosling A."/>
        </authorList>
    </citation>
    <scope>NUCLEOTIDE SEQUENCE</scope>
    <source>
        <strain evidence="4">AZ414A</strain>
    </source>
</reference>
<evidence type="ECO:0000256" key="1">
    <source>
        <dbReference type="ARBA" id="ARBA00009947"/>
    </source>
</evidence>
<evidence type="ECO:0000313" key="4">
    <source>
        <dbReference type="EMBL" id="CAG8562846.1"/>
    </source>
</evidence>